<dbReference type="InterPro" id="IPR005804">
    <property type="entry name" value="FA_desaturase_dom"/>
</dbReference>
<dbReference type="RefSeq" id="WP_074835364.1">
    <property type="nucleotide sequence ID" value="NZ_CATLQZ010000001.1"/>
</dbReference>
<dbReference type="AlphaFoldDB" id="A0A975W812"/>
<evidence type="ECO:0000256" key="3">
    <source>
        <dbReference type="ARBA" id="ARBA00022475"/>
    </source>
</evidence>
<protein>
    <submittedName>
        <fullName evidence="14">Alkane 1-monooxygenase</fullName>
    </submittedName>
</protein>
<feature type="transmembrane region" description="Helical" evidence="12">
    <location>
        <begin position="60"/>
        <end position="82"/>
    </location>
</feature>
<keyword evidence="11 12" id="KW-0472">Membrane</keyword>
<keyword evidence="8" id="KW-0560">Oxidoreductase</keyword>
<reference evidence="14 15" key="1">
    <citation type="submission" date="2016-10" db="EMBL/GenBank/DDBJ databases">
        <authorList>
            <person name="Varghese N."/>
            <person name="Submissions S."/>
        </authorList>
    </citation>
    <scope>NUCLEOTIDE SEQUENCE [LARGE SCALE GENOMIC DNA]</scope>
    <source>
        <strain evidence="14 15">FF3</strain>
    </source>
</reference>
<dbReference type="PANTHER" id="PTHR38674">
    <property type="entry name" value="ALKANE 1-MONOOXYGENASE 1"/>
    <property type="match status" value="1"/>
</dbReference>
<dbReference type="GO" id="GO:0046872">
    <property type="term" value="F:metal ion binding"/>
    <property type="evidence" value="ECO:0007669"/>
    <property type="project" value="UniProtKB-KW"/>
</dbReference>
<dbReference type="PANTHER" id="PTHR38674:SF1">
    <property type="entry name" value="ALKANE 1-MONOOXYGENASE 1"/>
    <property type="match status" value="1"/>
</dbReference>
<dbReference type="GO" id="GO:0004497">
    <property type="term" value="F:monooxygenase activity"/>
    <property type="evidence" value="ECO:0007669"/>
    <property type="project" value="UniProtKB-KW"/>
</dbReference>
<organism evidence="14 15">
    <name type="scientific">Marinovum algicola</name>
    <dbReference type="NCBI Taxonomy" id="42444"/>
    <lineage>
        <taxon>Bacteria</taxon>
        <taxon>Pseudomonadati</taxon>
        <taxon>Pseudomonadota</taxon>
        <taxon>Alphaproteobacteria</taxon>
        <taxon>Rhodobacterales</taxon>
        <taxon>Roseobacteraceae</taxon>
        <taxon>Marinovum</taxon>
    </lineage>
</organism>
<proteinExistence type="inferred from homology"/>
<dbReference type="Proteomes" id="UP000182932">
    <property type="component" value="Unassembled WGS sequence"/>
</dbReference>
<evidence type="ECO:0000256" key="7">
    <source>
        <dbReference type="ARBA" id="ARBA00022989"/>
    </source>
</evidence>
<evidence type="ECO:0000256" key="8">
    <source>
        <dbReference type="ARBA" id="ARBA00023002"/>
    </source>
</evidence>
<dbReference type="InterPro" id="IPR033885">
    <property type="entry name" value="AlkB/XylM"/>
</dbReference>
<evidence type="ECO:0000256" key="12">
    <source>
        <dbReference type="SAM" id="Phobius"/>
    </source>
</evidence>
<evidence type="ECO:0000256" key="2">
    <source>
        <dbReference type="ARBA" id="ARBA00010823"/>
    </source>
</evidence>
<sequence length="342" mass="36978">MTRFAATTLAPVLLLLAAAGWGGVWIWLALAYLTLLVFALDRLGGLAAPGDPGTAFPAGTTLSAALGLIHFPLLALAVLVVAGQTGATWPERAAAYLAFGLFLGQVGNSNAHELIHRADRRLRRLGVAVYASVLYGHHASAHPLVHHVHVGTAKDPNSPRGRESFYRYIWRVWRGEYRAGKAAETARRARAGKSGPHPFAIYAGISLLALAVSAGLAGLPGVLAHLALAAYVQSQLMITDYVQHYGLPRSRGADGKPEPCGPRHSWNTPHWCSSALMLNAPRHSDHHSRPGVAYPGLRLDETRMPTLPHSLPVMALIALWPAKWRQIMDPLAERWRSRPADL</sequence>
<dbReference type="EMBL" id="FNYY01000002">
    <property type="protein sequence ID" value="SEI95234.1"/>
    <property type="molecule type" value="Genomic_DNA"/>
</dbReference>
<name>A0A975W812_9RHOB</name>
<dbReference type="GO" id="GO:0006629">
    <property type="term" value="P:lipid metabolic process"/>
    <property type="evidence" value="ECO:0007669"/>
    <property type="project" value="InterPro"/>
</dbReference>
<keyword evidence="3" id="KW-1003">Cell membrane</keyword>
<evidence type="ECO:0000313" key="14">
    <source>
        <dbReference type="EMBL" id="SEI95234.1"/>
    </source>
</evidence>
<dbReference type="CDD" id="cd03512">
    <property type="entry name" value="Alkane-hydroxylase"/>
    <property type="match status" value="1"/>
</dbReference>
<evidence type="ECO:0000259" key="13">
    <source>
        <dbReference type="Pfam" id="PF00487"/>
    </source>
</evidence>
<keyword evidence="4" id="KW-0997">Cell inner membrane</keyword>
<evidence type="ECO:0000256" key="9">
    <source>
        <dbReference type="ARBA" id="ARBA00023004"/>
    </source>
</evidence>
<evidence type="ECO:0000256" key="6">
    <source>
        <dbReference type="ARBA" id="ARBA00022723"/>
    </source>
</evidence>
<evidence type="ECO:0000256" key="5">
    <source>
        <dbReference type="ARBA" id="ARBA00022692"/>
    </source>
</evidence>
<keyword evidence="6" id="KW-0479">Metal-binding</keyword>
<evidence type="ECO:0000256" key="11">
    <source>
        <dbReference type="ARBA" id="ARBA00023136"/>
    </source>
</evidence>
<feature type="domain" description="Fatty acid desaturase" evidence="13">
    <location>
        <begin position="88"/>
        <end position="299"/>
    </location>
</feature>
<evidence type="ECO:0000313" key="15">
    <source>
        <dbReference type="Proteomes" id="UP000182932"/>
    </source>
</evidence>
<evidence type="ECO:0000256" key="10">
    <source>
        <dbReference type="ARBA" id="ARBA00023033"/>
    </source>
</evidence>
<comment type="caution">
    <text evidence="14">The sequence shown here is derived from an EMBL/GenBank/DDBJ whole genome shotgun (WGS) entry which is preliminary data.</text>
</comment>
<feature type="transmembrane region" description="Helical" evidence="12">
    <location>
        <begin position="199"/>
        <end position="232"/>
    </location>
</feature>
<comment type="subcellular location">
    <subcellularLocation>
        <location evidence="1">Cell inner membrane</location>
        <topology evidence="1">Multi-pass membrane protein</topology>
    </subcellularLocation>
</comment>
<evidence type="ECO:0000256" key="1">
    <source>
        <dbReference type="ARBA" id="ARBA00004429"/>
    </source>
</evidence>
<gene>
    <name evidence="14" type="ORF">SAMN04487940_102461</name>
</gene>
<accession>A0A975W812</accession>
<keyword evidence="10" id="KW-0503">Monooxygenase</keyword>
<comment type="similarity">
    <text evidence="2">Belongs to the fatty acid desaturase type 1 family. AlkB subfamily.</text>
</comment>
<keyword evidence="7 12" id="KW-1133">Transmembrane helix</keyword>
<dbReference type="GO" id="GO:0005886">
    <property type="term" value="C:plasma membrane"/>
    <property type="evidence" value="ECO:0007669"/>
    <property type="project" value="UniProtKB-SubCell"/>
</dbReference>
<dbReference type="Pfam" id="PF00487">
    <property type="entry name" value="FA_desaturase"/>
    <property type="match status" value="1"/>
</dbReference>
<keyword evidence="9" id="KW-0408">Iron</keyword>
<keyword evidence="15" id="KW-1185">Reference proteome</keyword>
<evidence type="ECO:0000256" key="4">
    <source>
        <dbReference type="ARBA" id="ARBA00022519"/>
    </source>
</evidence>
<keyword evidence="5 12" id="KW-0812">Transmembrane</keyword>
<dbReference type="GeneID" id="80817312"/>